<evidence type="ECO:0000256" key="1">
    <source>
        <dbReference type="ARBA" id="ARBA00009677"/>
    </source>
</evidence>
<proteinExistence type="inferred from homology"/>
<gene>
    <name evidence="4" type="primary">flgC_2</name>
    <name evidence="3" type="synonym">flgC_1</name>
    <name evidence="3" type="ORF">GCM10010466_45980</name>
    <name evidence="4" type="ORF">GCM10010466_46120</name>
</gene>
<evidence type="ECO:0000313" key="3">
    <source>
        <dbReference type="EMBL" id="GAA3149807.1"/>
    </source>
</evidence>
<keyword evidence="4" id="KW-0966">Cell projection</keyword>
<organism evidence="4 5">
    <name type="scientific">Planomonospora alba</name>
    <dbReference type="NCBI Taxonomy" id="161354"/>
    <lineage>
        <taxon>Bacteria</taxon>
        <taxon>Bacillati</taxon>
        <taxon>Actinomycetota</taxon>
        <taxon>Actinomycetes</taxon>
        <taxon>Streptosporangiales</taxon>
        <taxon>Streptosporangiaceae</taxon>
        <taxon>Planomonospora</taxon>
    </lineage>
</organism>
<comment type="caution">
    <text evidence="4">The sequence shown here is derived from an EMBL/GenBank/DDBJ whole genome shotgun (WGS) entry which is preliminary data.</text>
</comment>
<accession>A0ABP6NIV9</accession>
<protein>
    <submittedName>
        <fullName evidence="4">Flagellar basal body rod protein FlgC</fullName>
    </submittedName>
</protein>
<reference evidence="4" key="3">
    <citation type="submission" date="2023-12" db="EMBL/GenBank/DDBJ databases">
        <authorList>
            <person name="Sun Q."/>
            <person name="Inoue M."/>
        </authorList>
    </citation>
    <scope>NUCLEOTIDE SEQUENCE</scope>
    <source>
        <strain evidence="4">JCM 9373</strain>
    </source>
</reference>
<feature type="domain" description="Flagellar basal-body/hook protein C-terminal" evidence="2">
    <location>
        <begin position="91"/>
        <end position="135"/>
    </location>
</feature>
<sequence length="139" mass="14874">MTMSGGPFRAIGIASTGVTVYRKWLDAVSDNISNLNNATTTAGEAFRERFVIAQAVDYGSGNGGVQVGGIELGSAEGRLVHEPDHPLADENGYVRYPDIDLGSQMSQLMMAQRGYQANLSVVDRAYDAYQAALQLGRNS</sequence>
<evidence type="ECO:0000259" key="2">
    <source>
        <dbReference type="Pfam" id="PF06429"/>
    </source>
</evidence>
<keyword evidence="4" id="KW-0282">Flagellum</keyword>
<reference evidence="4" key="1">
    <citation type="journal article" date="2014" name="Int. J. Syst. Evol. Microbiol.">
        <title>Complete genome of a new Firmicutes species belonging to the dominant human colonic microbiota ('Ruminococcus bicirculans') reveals two chromosomes and a selective capacity to utilize plant glucans.</title>
        <authorList>
            <consortium name="NISC Comparative Sequencing Program"/>
            <person name="Wegmann U."/>
            <person name="Louis P."/>
            <person name="Goesmann A."/>
            <person name="Henrissat B."/>
            <person name="Duncan S.H."/>
            <person name="Flint H.J."/>
        </authorList>
    </citation>
    <scope>NUCLEOTIDE SEQUENCE</scope>
    <source>
        <strain evidence="4">JCM 9373</strain>
    </source>
</reference>
<dbReference type="EMBL" id="BAAAUT010000039">
    <property type="protein sequence ID" value="GAA3149807.1"/>
    <property type="molecule type" value="Genomic_DNA"/>
</dbReference>
<keyword evidence="4" id="KW-0969">Cilium</keyword>
<reference evidence="5" key="2">
    <citation type="journal article" date="2019" name="Int. J. Syst. Evol. Microbiol.">
        <title>The Global Catalogue of Microorganisms (GCM) 10K type strain sequencing project: providing services to taxonomists for standard genome sequencing and annotation.</title>
        <authorList>
            <consortium name="The Broad Institute Genomics Platform"/>
            <consortium name="The Broad Institute Genome Sequencing Center for Infectious Disease"/>
            <person name="Wu L."/>
            <person name="Ma J."/>
        </authorList>
    </citation>
    <scope>NUCLEOTIDE SEQUENCE [LARGE SCALE GENOMIC DNA]</scope>
    <source>
        <strain evidence="5">JCM 9373</strain>
    </source>
</reference>
<dbReference type="InterPro" id="IPR010930">
    <property type="entry name" value="Flg_bb/hook_C_dom"/>
</dbReference>
<evidence type="ECO:0000313" key="4">
    <source>
        <dbReference type="EMBL" id="GAA3149916.1"/>
    </source>
</evidence>
<name>A0ABP6NIV9_9ACTN</name>
<dbReference type="Proteomes" id="UP001500320">
    <property type="component" value="Unassembled WGS sequence"/>
</dbReference>
<evidence type="ECO:0000313" key="5">
    <source>
        <dbReference type="Proteomes" id="UP001500320"/>
    </source>
</evidence>
<dbReference type="Pfam" id="PF06429">
    <property type="entry name" value="Flg_bbr_C"/>
    <property type="match status" value="1"/>
</dbReference>
<comment type="similarity">
    <text evidence="1">Belongs to the flagella basal body rod proteins family.</text>
</comment>
<keyword evidence="5" id="KW-1185">Reference proteome</keyword>
<dbReference type="EMBL" id="BAAAUT010000039">
    <property type="protein sequence ID" value="GAA3149916.1"/>
    <property type="molecule type" value="Genomic_DNA"/>
</dbReference>